<dbReference type="EMBL" id="OX459125">
    <property type="protein sequence ID" value="CAI9114783.1"/>
    <property type="molecule type" value="Genomic_DNA"/>
</dbReference>
<sequence length="1039" mass="117869">MPEAREWIKTDESAADMLARVFAERPFLPLPPPLHKIPLRAGNVVEIMGPPSSAKTHILMQTAISCILPKEFGGMERLAVFIDLDCRFDALRFSQMLRHKLNLSNDKNSKRGCDEDLFAASMRRFLYLRCYDSCEFLATLKTMNYQLRKQKEMHGVSVHLLILDSIGAFYWMDRALPSLGLGNNKRKSLTLQIVTENVVQDIQKLLLVHPLLVLASKTANSGDRNTTNEGSRYVNSNSRSQVHREYMPSVWQTFVTHRIHVTSDDKGHSQQRIYLANWLLPSSNQSESFVVNDDGLLLVPQMFAGIFPKVNMPPKPPPPAALTKPHKPYFFYGHRIPTQNRPTVRGGLFSNRQTVDPKRDTRLPSSQPPFDFSKWDPDSSVTRPRRIKRDPSEKFFAVAQSLSPIARYIVDSFRKHRQWGPSIVADLNKLRRVTPKLVAEVLKVPDIDSRLSTKLFHWAGKQKGYRHDFASYNALAYCLNRKNQFRMADQVPELMHMQGKAPSEQQFEILIRMHADANRGLRVYYVYEKMKKFDIKPRVFLYNRIMDALVKTDHLDLALCVYNDFKEDGLREDSVTFMILIKGLCKSGRMDEVLELLSCMRKNVCKPDVFAYTAMVKILATDGNLEGCLKIWDEMQKDGVEPDVMAYKTLVIGLCKGNQVEKAFQLFEEMKHSNYLIDRAIYGSLIAAFVANGKVGSACDMLKDLMESGYRADVTIYNSLIEGLCGAQLVDRAYKLFQVTIQEDLQPNFSTVKPIMVSFAESNRMDDFCRLLEQMKSLNFSILDLLTELFSSMVEKSSLMVALDLFEHLKLKNYLFVSVYNILIEALNKTGEVRKALSLFHELKSSNLEPDTVTYSNAIQSYVESGSVNDACICYNTLIEMSSCPSVAAYSSLVDGLCKAGEIDAAMMLIRDCLANVVNGPLKFKYTLTIIHVCKVNDAQKVIEVIDEMIEHGCSPDNVIYSAIIFGMCQHGTIEEARKVFASLRGVKLLSEAEVIVYDELLIEHMKKKTADLVLCGLKFFGLERKLRAKGSTLLPLPG</sequence>
<dbReference type="Proteomes" id="UP001161247">
    <property type="component" value="Chromosome 8"/>
</dbReference>
<organism evidence="5 6">
    <name type="scientific">Oldenlandia corymbosa var. corymbosa</name>
    <dbReference type="NCBI Taxonomy" id="529605"/>
    <lineage>
        <taxon>Eukaryota</taxon>
        <taxon>Viridiplantae</taxon>
        <taxon>Streptophyta</taxon>
        <taxon>Embryophyta</taxon>
        <taxon>Tracheophyta</taxon>
        <taxon>Spermatophyta</taxon>
        <taxon>Magnoliopsida</taxon>
        <taxon>eudicotyledons</taxon>
        <taxon>Gunneridae</taxon>
        <taxon>Pentapetalae</taxon>
        <taxon>asterids</taxon>
        <taxon>lamiids</taxon>
        <taxon>Gentianales</taxon>
        <taxon>Rubiaceae</taxon>
        <taxon>Rubioideae</taxon>
        <taxon>Spermacoceae</taxon>
        <taxon>Hedyotis-Oldenlandia complex</taxon>
        <taxon>Oldenlandia</taxon>
    </lineage>
</organism>
<dbReference type="Gene3D" id="3.40.50.300">
    <property type="entry name" value="P-loop containing nucleotide triphosphate hydrolases"/>
    <property type="match status" value="1"/>
</dbReference>
<accession>A0AAV1E6R3</accession>
<dbReference type="AlphaFoldDB" id="A0AAV1E6R3"/>
<feature type="repeat" description="PPR" evidence="2">
    <location>
        <begin position="957"/>
        <end position="991"/>
    </location>
</feature>
<dbReference type="PROSITE" id="PS51375">
    <property type="entry name" value="PPR"/>
    <property type="match status" value="7"/>
</dbReference>
<feature type="region of interest" description="Disordered" evidence="3">
    <location>
        <begin position="342"/>
        <end position="384"/>
    </location>
</feature>
<dbReference type="PROSITE" id="PS50162">
    <property type="entry name" value="RECA_2"/>
    <property type="match status" value="1"/>
</dbReference>
<dbReference type="PANTHER" id="PTHR47932:SF10">
    <property type="entry name" value="OS07G0179000 PROTEIN"/>
    <property type="match status" value="1"/>
</dbReference>
<evidence type="ECO:0000313" key="5">
    <source>
        <dbReference type="EMBL" id="CAI9114783.1"/>
    </source>
</evidence>
<keyword evidence="1" id="KW-0677">Repeat</keyword>
<dbReference type="InterPro" id="IPR027417">
    <property type="entry name" value="P-loop_NTPase"/>
</dbReference>
<dbReference type="PANTHER" id="PTHR47932">
    <property type="entry name" value="ATPASE EXPRESSION PROTEIN 3"/>
    <property type="match status" value="1"/>
</dbReference>
<feature type="repeat" description="PPR" evidence="2">
    <location>
        <begin position="643"/>
        <end position="677"/>
    </location>
</feature>
<dbReference type="CDD" id="cd19490">
    <property type="entry name" value="XRCC2"/>
    <property type="match status" value="1"/>
</dbReference>
<dbReference type="SUPFAM" id="SSF52540">
    <property type="entry name" value="P-loop containing nucleoside triphosphate hydrolases"/>
    <property type="match status" value="1"/>
</dbReference>
<proteinExistence type="predicted"/>
<dbReference type="InterPro" id="IPR002885">
    <property type="entry name" value="PPR_rpt"/>
</dbReference>
<evidence type="ECO:0000256" key="1">
    <source>
        <dbReference type="ARBA" id="ARBA00022737"/>
    </source>
</evidence>
<feature type="repeat" description="PPR" evidence="2">
    <location>
        <begin position="608"/>
        <end position="642"/>
    </location>
</feature>
<dbReference type="Pfam" id="PF01535">
    <property type="entry name" value="PPR"/>
    <property type="match status" value="1"/>
</dbReference>
<feature type="repeat" description="PPR" evidence="2">
    <location>
        <begin position="713"/>
        <end position="747"/>
    </location>
</feature>
<feature type="repeat" description="PPR" evidence="2">
    <location>
        <begin position="573"/>
        <end position="607"/>
    </location>
</feature>
<dbReference type="InterPro" id="IPR011990">
    <property type="entry name" value="TPR-like_helical_dom_sf"/>
</dbReference>
<dbReference type="Pfam" id="PF13041">
    <property type="entry name" value="PPR_2"/>
    <property type="match status" value="2"/>
</dbReference>
<dbReference type="Pfam" id="PF12854">
    <property type="entry name" value="PPR_1"/>
    <property type="match status" value="4"/>
</dbReference>
<protein>
    <submittedName>
        <fullName evidence="5">OLC1v1015587C1</fullName>
    </submittedName>
</protein>
<gene>
    <name evidence="5" type="ORF">OLC1_LOCUS21429</name>
</gene>
<dbReference type="NCBIfam" id="TIGR00756">
    <property type="entry name" value="PPR"/>
    <property type="match status" value="7"/>
</dbReference>
<feature type="domain" description="RecA family profile 1" evidence="4">
    <location>
        <begin position="24"/>
        <end position="227"/>
    </location>
</feature>
<feature type="region of interest" description="Disordered" evidence="3">
    <location>
        <begin position="220"/>
        <end position="240"/>
    </location>
</feature>
<dbReference type="GO" id="GO:0003729">
    <property type="term" value="F:mRNA binding"/>
    <property type="evidence" value="ECO:0007669"/>
    <property type="project" value="TreeGrafter"/>
</dbReference>
<evidence type="ECO:0000256" key="2">
    <source>
        <dbReference type="PROSITE-ProRule" id="PRU00708"/>
    </source>
</evidence>
<dbReference type="InterPro" id="IPR020588">
    <property type="entry name" value="RecA_ATP-bd"/>
</dbReference>
<dbReference type="GO" id="GO:0006281">
    <property type="term" value="P:DNA repair"/>
    <property type="evidence" value="ECO:0007669"/>
    <property type="project" value="InterPro"/>
</dbReference>
<keyword evidence="6" id="KW-1185">Reference proteome</keyword>
<dbReference type="GO" id="GO:0140664">
    <property type="term" value="F:ATP-dependent DNA damage sensor activity"/>
    <property type="evidence" value="ECO:0007669"/>
    <property type="project" value="InterPro"/>
</dbReference>
<feature type="repeat" description="PPR" evidence="2">
    <location>
        <begin position="678"/>
        <end position="712"/>
    </location>
</feature>
<reference evidence="5" key="1">
    <citation type="submission" date="2023-03" db="EMBL/GenBank/DDBJ databases">
        <authorList>
            <person name="Julca I."/>
        </authorList>
    </citation>
    <scope>NUCLEOTIDE SEQUENCE</scope>
</reference>
<feature type="repeat" description="PPR" evidence="2">
    <location>
        <begin position="816"/>
        <end position="850"/>
    </location>
</feature>
<dbReference type="GO" id="GO:0003677">
    <property type="term" value="F:DNA binding"/>
    <property type="evidence" value="ECO:0007669"/>
    <property type="project" value="InterPro"/>
</dbReference>
<evidence type="ECO:0000256" key="3">
    <source>
        <dbReference type="SAM" id="MobiDB-lite"/>
    </source>
</evidence>
<name>A0AAV1E6R3_OLDCO</name>
<evidence type="ECO:0000259" key="4">
    <source>
        <dbReference type="PROSITE" id="PS50162"/>
    </source>
</evidence>
<dbReference type="GO" id="GO:0005524">
    <property type="term" value="F:ATP binding"/>
    <property type="evidence" value="ECO:0007669"/>
    <property type="project" value="InterPro"/>
</dbReference>
<dbReference type="Gene3D" id="1.25.40.10">
    <property type="entry name" value="Tetratricopeptide repeat domain"/>
    <property type="match status" value="5"/>
</dbReference>
<evidence type="ECO:0000313" key="6">
    <source>
        <dbReference type="Proteomes" id="UP001161247"/>
    </source>
</evidence>